<organism evidence="3 4">
    <name type="scientific">Nonomuraea spiralis</name>
    <dbReference type="NCBI Taxonomy" id="46182"/>
    <lineage>
        <taxon>Bacteria</taxon>
        <taxon>Bacillati</taxon>
        <taxon>Actinomycetota</taxon>
        <taxon>Actinomycetes</taxon>
        <taxon>Streptosporangiales</taxon>
        <taxon>Streptosporangiaceae</taxon>
        <taxon>Nonomuraea</taxon>
    </lineage>
</organism>
<protein>
    <submittedName>
        <fullName evidence="3">CBS domain-containing protein</fullName>
    </submittedName>
</protein>
<comment type="caution">
    <text evidence="3">The sequence shown here is derived from an EMBL/GenBank/DDBJ whole genome shotgun (WGS) entry which is preliminary data.</text>
</comment>
<feature type="domain" description="CBS" evidence="2">
    <location>
        <begin position="93"/>
        <end position="152"/>
    </location>
</feature>
<evidence type="ECO:0000256" key="1">
    <source>
        <dbReference type="PROSITE-ProRule" id="PRU00703"/>
    </source>
</evidence>
<dbReference type="Proteomes" id="UP001589647">
    <property type="component" value="Unassembled WGS sequence"/>
</dbReference>
<gene>
    <name evidence="3" type="ORF">ACFFV7_00150</name>
</gene>
<sequence length="152" mass="16162">MRAQDIVVALPTVTARDSVVRAVRLMVVNRLPGLIVVDGQGRPATVLPGTQVLRLAIPGTYQEDQALARTLDESDAELFWQELAHLTVGDCLPRPPARPVTVPLDATLLEVAALMARTRSPLVAVLGADATLTGAITLERLLTSLAITSLPD</sequence>
<keyword evidence="4" id="KW-1185">Reference proteome</keyword>
<dbReference type="InterPro" id="IPR000644">
    <property type="entry name" value="CBS_dom"/>
</dbReference>
<dbReference type="InterPro" id="IPR046342">
    <property type="entry name" value="CBS_dom_sf"/>
</dbReference>
<evidence type="ECO:0000259" key="2">
    <source>
        <dbReference type="PROSITE" id="PS51371"/>
    </source>
</evidence>
<reference evidence="3 4" key="1">
    <citation type="submission" date="2024-09" db="EMBL/GenBank/DDBJ databases">
        <authorList>
            <person name="Sun Q."/>
            <person name="Mori K."/>
        </authorList>
    </citation>
    <scope>NUCLEOTIDE SEQUENCE [LARGE SCALE GENOMIC DNA]</scope>
    <source>
        <strain evidence="3 4">CCM 3426</strain>
    </source>
</reference>
<dbReference type="SMART" id="SM00116">
    <property type="entry name" value="CBS"/>
    <property type="match status" value="2"/>
</dbReference>
<proteinExistence type="predicted"/>
<name>A0ABV5I4W9_9ACTN</name>
<dbReference type="EMBL" id="JBHMEI010000001">
    <property type="protein sequence ID" value="MFB9199583.1"/>
    <property type="molecule type" value="Genomic_DNA"/>
</dbReference>
<evidence type="ECO:0000313" key="4">
    <source>
        <dbReference type="Proteomes" id="UP001589647"/>
    </source>
</evidence>
<dbReference type="Pfam" id="PF00571">
    <property type="entry name" value="CBS"/>
    <property type="match status" value="1"/>
</dbReference>
<dbReference type="SUPFAM" id="SSF54631">
    <property type="entry name" value="CBS-domain pair"/>
    <property type="match status" value="1"/>
</dbReference>
<evidence type="ECO:0000313" key="3">
    <source>
        <dbReference type="EMBL" id="MFB9199583.1"/>
    </source>
</evidence>
<dbReference type="PROSITE" id="PS51371">
    <property type="entry name" value="CBS"/>
    <property type="match status" value="1"/>
</dbReference>
<accession>A0ABV5I4W9</accession>
<dbReference type="RefSeq" id="WP_125648872.1">
    <property type="nucleotide sequence ID" value="NZ_BMRC01000001.1"/>
</dbReference>
<keyword evidence="1" id="KW-0129">CBS domain</keyword>
<dbReference type="CDD" id="cd17788">
    <property type="entry name" value="CBS_pair_bac"/>
    <property type="match status" value="1"/>
</dbReference>
<dbReference type="Gene3D" id="3.10.580.10">
    <property type="entry name" value="CBS-domain"/>
    <property type="match status" value="1"/>
</dbReference>